<dbReference type="Gene3D" id="3.40.50.150">
    <property type="entry name" value="Vaccinia Virus protein VP39"/>
    <property type="match status" value="1"/>
</dbReference>
<dbReference type="EMBL" id="CAEZVD010000050">
    <property type="protein sequence ID" value="CAB4621387.1"/>
    <property type="molecule type" value="Genomic_DNA"/>
</dbReference>
<proteinExistence type="predicted"/>
<dbReference type="SUPFAM" id="SSF53335">
    <property type="entry name" value="S-adenosyl-L-methionine-dependent methyltransferases"/>
    <property type="match status" value="1"/>
</dbReference>
<gene>
    <name evidence="1" type="ORF">UFOPK1909_00597</name>
</gene>
<organism evidence="1">
    <name type="scientific">freshwater metagenome</name>
    <dbReference type="NCBI Taxonomy" id="449393"/>
    <lineage>
        <taxon>unclassified sequences</taxon>
        <taxon>metagenomes</taxon>
        <taxon>ecological metagenomes</taxon>
    </lineage>
</organism>
<name>A0A6J6IB26_9ZZZZ</name>
<reference evidence="1" key="1">
    <citation type="submission" date="2020-05" db="EMBL/GenBank/DDBJ databases">
        <authorList>
            <person name="Chiriac C."/>
            <person name="Salcher M."/>
            <person name="Ghai R."/>
            <person name="Kavagutti S V."/>
        </authorList>
    </citation>
    <scope>NUCLEOTIDE SEQUENCE</scope>
</reference>
<dbReference type="InterPro" id="IPR029063">
    <property type="entry name" value="SAM-dependent_MTases_sf"/>
</dbReference>
<dbReference type="CDD" id="cd02440">
    <property type="entry name" value="AdoMet_MTases"/>
    <property type="match status" value="1"/>
</dbReference>
<dbReference type="AlphaFoldDB" id="A0A6J6IB26"/>
<accession>A0A6J6IB26</accession>
<evidence type="ECO:0000313" key="1">
    <source>
        <dbReference type="EMBL" id="CAB4621387.1"/>
    </source>
</evidence>
<protein>
    <submittedName>
        <fullName evidence="1">Unannotated protein</fullName>
    </submittedName>
</protein>
<sequence length="207" mass="23115">MDSQYWDKKFDVEDYIYTKDVNRFVKEYCEPIIKSIGPVGKVIDLAGGEGRNSVWFAEQGWQAENIDFSSKALTKFLAFAQERGVEEKCFANRADATGFESVLMPADIGVCAYLQIEQSDLFDALDNLIENIKRGGYLMGVWHARENLEGGFGGPQDPLVLPTASEIAEFLADYPIDIEFLGNRDGQVQTRDGLKPSTTLVLLAKLQ</sequence>